<dbReference type="AlphaFoldDB" id="A0A6L5YZ70"/>
<dbReference type="PROSITE" id="PS50932">
    <property type="entry name" value="HTH_LACI_2"/>
    <property type="match status" value="1"/>
</dbReference>
<organism evidence="5 6">
    <name type="scientific">Halovulum marinum</name>
    <dbReference type="NCBI Taxonomy" id="2662447"/>
    <lineage>
        <taxon>Bacteria</taxon>
        <taxon>Pseudomonadati</taxon>
        <taxon>Pseudomonadota</taxon>
        <taxon>Alphaproteobacteria</taxon>
        <taxon>Rhodobacterales</taxon>
        <taxon>Paracoccaceae</taxon>
        <taxon>Halovulum</taxon>
    </lineage>
</organism>
<dbReference type="Gene3D" id="3.40.50.2300">
    <property type="match status" value="2"/>
</dbReference>
<sequence length="369" mass="38907">MVSIPCRIVVSIPFASASGQTYSRAQGLAGGVAQVSRHRWVTMGEVAARAEVGKITVSRVIRTPDKVAPETRRRVQAAIRELGYVPDRTAGALSSMRSGVIGALVSTLGDSVFASTIDGLSQRLRGAGHELLLTSTDYDPALEEEAVRTLLGRRPDGLVLTSTAHTADVRRMLAASRVPVVEIWQMPDDPVGHVVGFSNRAAGHALTEYLIGSGRRAIAFLGGDRPNDSRGRRRAEGYAAALEAAGLGAPRPVSRGAGDLPNAEFGARALREARVRWPDLDAVICVSDPVAVGALCEARRTGLSVPDGLAVAGFGGLEVASEAALDLTTVAFPGAEIGRRTAEILLHPRDHTAPQIVDLGFRLIRRATA</sequence>
<keyword evidence="3" id="KW-0804">Transcription</keyword>
<name>A0A6L5YZ70_9RHOB</name>
<dbReference type="Pfam" id="PF00532">
    <property type="entry name" value="Peripla_BP_1"/>
    <property type="match status" value="1"/>
</dbReference>
<evidence type="ECO:0000256" key="1">
    <source>
        <dbReference type="ARBA" id="ARBA00023015"/>
    </source>
</evidence>
<accession>A0A6L5YZ70</accession>
<protein>
    <submittedName>
        <fullName evidence="5">LacI family DNA-binding transcriptional regulator</fullName>
    </submittedName>
</protein>
<dbReference type="InterPro" id="IPR001761">
    <property type="entry name" value="Peripla_BP/Lac1_sug-bd_dom"/>
</dbReference>
<dbReference type="GO" id="GO:0000976">
    <property type="term" value="F:transcription cis-regulatory region binding"/>
    <property type="evidence" value="ECO:0007669"/>
    <property type="project" value="TreeGrafter"/>
</dbReference>
<keyword evidence="2 5" id="KW-0238">DNA-binding</keyword>
<keyword evidence="1" id="KW-0805">Transcription regulation</keyword>
<dbReference type="PANTHER" id="PTHR30146:SF33">
    <property type="entry name" value="TRANSCRIPTIONAL REGULATOR"/>
    <property type="match status" value="1"/>
</dbReference>
<reference evidence="5 6" key="1">
    <citation type="submission" date="2019-10" db="EMBL/GenBank/DDBJ databases">
        <title>Cognatihalovulum marinum gen. nov. sp. nov., a new member of the family Rhodobacteraceae isolated from deep seawater of the Northwest Indian Ocean.</title>
        <authorList>
            <person name="Ruan C."/>
            <person name="Wang J."/>
            <person name="Zheng X."/>
            <person name="Song L."/>
            <person name="Zhu Y."/>
            <person name="Huang Y."/>
            <person name="Lu Z."/>
            <person name="Du W."/>
            <person name="Huang L."/>
            <person name="Dai X."/>
        </authorList>
    </citation>
    <scope>NUCLEOTIDE SEQUENCE [LARGE SCALE GENOMIC DNA]</scope>
    <source>
        <strain evidence="5 6">2CG4</strain>
    </source>
</reference>
<evidence type="ECO:0000256" key="3">
    <source>
        <dbReference type="ARBA" id="ARBA00023163"/>
    </source>
</evidence>
<dbReference type="PROSITE" id="PS00356">
    <property type="entry name" value="HTH_LACI_1"/>
    <property type="match status" value="1"/>
</dbReference>
<evidence type="ECO:0000256" key="2">
    <source>
        <dbReference type="ARBA" id="ARBA00023125"/>
    </source>
</evidence>
<evidence type="ECO:0000259" key="4">
    <source>
        <dbReference type="PROSITE" id="PS50932"/>
    </source>
</evidence>
<proteinExistence type="predicted"/>
<dbReference type="Gene3D" id="1.10.260.40">
    <property type="entry name" value="lambda repressor-like DNA-binding domains"/>
    <property type="match status" value="1"/>
</dbReference>
<dbReference type="Proteomes" id="UP000474957">
    <property type="component" value="Unassembled WGS sequence"/>
</dbReference>
<evidence type="ECO:0000313" key="5">
    <source>
        <dbReference type="EMBL" id="MSU89200.1"/>
    </source>
</evidence>
<dbReference type="SMART" id="SM00354">
    <property type="entry name" value="HTH_LACI"/>
    <property type="match status" value="1"/>
</dbReference>
<dbReference type="SUPFAM" id="SSF53822">
    <property type="entry name" value="Periplasmic binding protein-like I"/>
    <property type="match status" value="1"/>
</dbReference>
<evidence type="ECO:0000313" key="6">
    <source>
        <dbReference type="Proteomes" id="UP000474957"/>
    </source>
</evidence>
<dbReference type="CDD" id="cd01392">
    <property type="entry name" value="HTH_LacI"/>
    <property type="match status" value="1"/>
</dbReference>
<feature type="domain" description="HTH lacI-type" evidence="4">
    <location>
        <begin position="41"/>
        <end position="95"/>
    </location>
</feature>
<keyword evidence="6" id="KW-1185">Reference proteome</keyword>
<dbReference type="InterPro" id="IPR000843">
    <property type="entry name" value="HTH_LacI"/>
</dbReference>
<dbReference type="Pfam" id="PF00356">
    <property type="entry name" value="LacI"/>
    <property type="match status" value="1"/>
</dbReference>
<dbReference type="EMBL" id="WIND01000003">
    <property type="protein sequence ID" value="MSU89200.1"/>
    <property type="molecule type" value="Genomic_DNA"/>
</dbReference>
<dbReference type="PANTHER" id="PTHR30146">
    <property type="entry name" value="LACI-RELATED TRANSCRIPTIONAL REPRESSOR"/>
    <property type="match status" value="1"/>
</dbReference>
<dbReference type="GO" id="GO:0003700">
    <property type="term" value="F:DNA-binding transcription factor activity"/>
    <property type="evidence" value="ECO:0007669"/>
    <property type="project" value="TreeGrafter"/>
</dbReference>
<gene>
    <name evidence="5" type="ORF">GE300_06140</name>
</gene>
<comment type="caution">
    <text evidence="5">The sequence shown here is derived from an EMBL/GenBank/DDBJ whole genome shotgun (WGS) entry which is preliminary data.</text>
</comment>
<dbReference type="InterPro" id="IPR010982">
    <property type="entry name" value="Lambda_DNA-bd_dom_sf"/>
</dbReference>
<dbReference type="SUPFAM" id="SSF47413">
    <property type="entry name" value="lambda repressor-like DNA-binding domains"/>
    <property type="match status" value="1"/>
</dbReference>
<dbReference type="CDD" id="cd01575">
    <property type="entry name" value="PBP1_GntR"/>
    <property type="match status" value="1"/>
</dbReference>
<dbReference type="InterPro" id="IPR028082">
    <property type="entry name" value="Peripla_BP_I"/>
</dbReference>